<evidence type="ECO:0000256" key="5">
    <source>
        <dbReference type="SAM" id="MobiDB-lite"/>
    </source>
</evidence>
<dbReference type="SUPFAM" id="SSF52540">
    <property type="entry name" value="P-loop containing nucleoside triphosphate hydrolases"/>
    <property type="match status" value="1"/>
</dbReference>
<dbReference type="AlphaFoldDB" id="L0KXQ2"/>
<feature type="region of interest" description="Disordered" evidence="5">
    <location>
        <begin position="523"/>
        <end position="551"/>
    </location>
</feature>
<comment type="similarity">
    <text evidence="1">Belongs to the HerA family.</text>
</comment>
<dbReference type="Gene3D" id="3.40.50.300">
    <property type="entry name" value="P-loop containing nucleotide triphosphate hydrolases"/>
    <property type="match status" value="2"/>
</dbReference>
<evidence type="ECO:0000256" key="4">
    <source>
        <dbReference type="ARBA" id="ARBA00048988"/>
    </source>
</evidence>
<dbReference type="HOGENOM" id="CLU_023842_2_0_2"/>
<dbReference type="GO" id="GO:0043139">
    <property type="term" value="F:5'-3' DNA helicase activity"/>
    <property type="evidence" value="ECO:0007669"/>
    <property type="project" value="UniProtKB-EC"/>
</dbReference>
<feature type="domain" description="Helicase HerA central" evidence="6">
    <location>
        <begin position="125"/>
        <end position="344"/>
    </location>
</feature>
<dbReference type="InterPro" id="IPR002789">
    <property type="entry name" value="HerA_central"/>
</dbReference>
<dbReference type="GO" id="GO:0043138">
    <property type="term" value="F:3'-5' DNA helicase activity"/>
    <property type="evidence" value="ECO:0007669"/>
    <property type="project" value="UniProtKB-EC"/>
</dbReference>
<gene>
    <name evidence="7" type="ordered locus">Metho_1697</name>
</gene>
<dbReference type="InterPro" id="IPR027417">
    <property type="entry name" value="P-loop_NTPase"/>
</dbReference>
<evidence type="ECO:0000313" key="8">
    <source>
        <dbReference type="Proteomes" id="UP000010866"/>
    </source>
</evidence>
<comment type="catalytic activity">
    <reaction evidence="2">
        <text>Couples ATP hydrolysis with the unwinding of duplex DNA by translocating in the 3'-5' direction.</text>
        <dbReference type="EC" id="5.6.2.4"/>
    </reaction>
</comment>
<comment type="catalytic activity">
    <reaction evidence="4">
        <text>ATP + H2O = ADP + phosphate + H(+)</text>
        <dbReference type="Rhea" id="RHEA:13065"/>
        <dbReference type="ChEBI" id="CHEBI:15377"/>
        <dbReference type="ChEBI" id="CHEBI:15378"/>
        <dbReference type="ChEBI" id="CHEBI:30616"/>
        <dbReference type="ChEBI" id="CHEBI:43474"/>
        <dbReference type="ChEBI" id="CHEBI:456216"/>
        <dbReference type="EC" id="5.6.2.4"/>
    </reaction>
</comment>
<dbReference type="RefSeq" id="WP_015325051.1">
    <property type="nucleotide sequence ID" value="NC_019977.1"/>
</dbReference>
<dbReference type="KEGG" id="mhz:Metho_1697"/>
<comment type="catalytic activity">
    <reaction evidence="3">
        <text>ATP + H2O = ADP + phosphate + H(+)</text>
        <dbReference type="Rhea" id="RHEA:13065"/>
        <dbReference type="ChEBI" id="CHEBI:15377"/>
        <dbReference type="ChEBI" id="CHEBI:15378"/>
        <dbReference type="ChEBI" id="CHEBI:30616"/>
        <dbReference type="ChEBI" id="CHEBI:43474"/>
        <dbReference type="ChEBI" id="CHEBI:456216"/>
        <dbReference type="EC" id="5.6.2.3"/>
    </reaction>
</comment>
<dbReference type="PANTHER" id="PTHR42957">
    <property type="entry name" value="HELICASE MJ1565-RELATED"/>
    <property type="match status" value="1"/>
</dbReference>
<evidence type="ECO:0000256" key="3">
    <source>
        <dbReference type="ARBA" id="ARBA00048954"/>
    </source>
</evidence>
<accession>L0KXQ2</accession>
<dbReference type="Proteomes" id="UP000010866">
    <property type="component" value="Chromosome"/>
</dbReference>
<dbReference type="InterPro" id="IPR008571">
    <property type="entry name" value="HerA-like"/>
</dbReference>
<dbReference type="EMBL" id="CP003362">
    <property type="protein sequence ID" value="AGB49886.1"/>
    <property type="molecule type" value="Genomic_DNA"/>
</dbReference>
<evidence type="ECO:0000259" key="6">
    <source>
        <dbReference type="Pfam" id="PF01935"/>
    </source>
</evidence>
<protein>
    <submittedName>
        <fullName evidence="7">Putative ATPase</fullName>
    </submittedName>
</protein>
<dbReference type="GeneID" id="14406210"/>
<sequence length="561" mass="61742">MVRDAVGVIFGEAGTSSFRILLSDSTTVHQGGYIKAWHEIDGWVLAQVLSITRFGDSYSIEEAKNGSRKDKSGNRIIADVTVIGKRDDSGLLRSPNTPFSPGDPIYKANNELICSSLGLSGKEMFIGMLEGTDIPVHLNVNSLVQKHCSILAKTGSGKSYTAGVLLEEMLDRKVPLLIIDPHSEYASLKEEGIIKPEVANRFKVSPRSYAQYVTVYTPANKSLNPKADEVFRLNGMNLTAKELSEAFPNNFTSTHIGILYETIDKIKSEMETYTLDEIIFEVKNNDSKAKWNVISLLEEIRETGILSTNPTSIEDLVQPGRASIIDFKGVAPDIQSMIVARLCSTLFEARKMNTIPPGMLVVEEAHNYAPEKGFSKSLSSDVLRTIASEGRKFGLGMMVISQRPARVDKNILSQCGTQIIMKVTNPNDLKAISKGLEGVNSYVEDELMRLPPGVAMLVSTDIERPILVDIRVRKSKHGGESVNIMRSVNLNSSQGISARKSPVESVHMQPVKPDHTEIHHIEEEHIPVQTSTTPPPKRKPSRELKTEEGGGLFKKIFGASK</sequence>
<organism evidence="7 8">
    <name type="scientific">Methanomethylovorans hollandica (strain DSM 15978 / NBRC 107637 / DMS1)</name>
    <dbReference type="NCBI Taxonomy" id="867904"/>
    <lineage>
        <taxon>Archaea</taxon>
        <taxon>Methanobacteriati</taxon>
        <taxon>Methanobacteriota</taxon>
        <taxon>Stenosarchaea group</taxon>
        <taxon>Methanomicrobia</taxon>
        <taxon>Methanosarcinales</taxon>
        <taxon>Methanosarcinaceae</taxon>
        <taxon>Methanomethylovorans</taxon>
    </lineage>
</organism>
<dbReference type="OrthoDB" id="107033at2157"/>
<evidence type="ECO:0000313" key="7">
    <source>
        <dbReference type="EMBL" id="AGB49886.1"/>
    </source>
</evidence>
<evidence type="ECO:0000256" key="1">
    <source>
        <dbReference type="ARBA" id="ARBA00007816"/>
    </source>
</evidence>
<keyword evidence="8" id="KW-1185">Reference proteome</keyword>
<proteinExistence type="inferred from homology"/>
<reference evidence="8" key="1">
    <citation type="submission" date="2012-02" db="EMBL/GenBank/DDBJ databases">
        <title>Complete sequence of chromosome of Methanomethylovorans hollandica DSM 15978.</title>
        <authorList>
            <person name="Lucas S."/>
            <person name="Copeland A."/>
            <person name="Lapidus A."/>
            <person name="Glavina del Rio T."/>
            <person name="Dalin E."/>
            <person name="Tice H."/>
            <person name="Bruce D."/>
            <person name="Goodwin L."/>
            <person name="Pitluck S."/>
            <person name="Peters L."/>
            <person name="Mikhailova N."/>
            <person name="Held B."/>
            <person name="Kyrpides N."/>
            <person name="Mavromatis K."/>
            <person name="Ivanova N."/>
            <person name="Brettin T."/>
            <person name="Detter J.C."/>
            <person name="Han C."/>
            <person name="Larimer F."/>
            <person name="Land M."/>
            <person name="Hauser L."/>
            <person name="Markowitz V."/>
            <person name="Cheng J.-F."/>
            <person name="Hugenholtz P."/>
            <person name="Woyke T."/>
            <person name="Wu D."/>
            <person name="Spring S."/>
            <person name="Schroeder M."/>
            <person name="Brambilla E."/>
            <person name="Klenk H.-P."/>
            <person name="Eisen J.A."/>
        </authorList>
    </citation>
    <scope>NUCLEOTIDE SEQUENCE [LARGE SCALE GENOMIC DNA]</scope>
    <source>
        <strain evidence="8">DSM 15978 / NBRC 107637 / DMS1</strain>
    </source>
</reference>
<dbReference type="PANTHER" id="PTHR42957:SF2">
    <property type="entry name" value="HELICASE HERA CENTRAL DOMAIN-CONTAINING PROTEIN"/>
    <property type="match status" value="1"/>
</dbReference>
<evidence type="ECO:0000256" key="2">
    <source>
        <dbReference type="ARBA" id="ARBA00034617"/>
    </source>
</evidence>
<dbReference type="Pfam" id="PF01935">
    <property type="entry name" value="DUF87"/>
    <property type="match status" value="1"/>
</dbReference>
<name>L0KXQ2_METHD</name>
<dbReference type="STRING" id="867904.Metho_1697"/>